<evidence type="ECO:0000313" key="4">
    <source>
        <dbReference type="Proteomes" id="UP000480929"/>
    </source>
</evidence>
<accession>A0A6N7S780</accession>
<gene>
    <name evidence="2" type="ORF">GKD88_09090</name>
    <name evidence="1" type="ORF">GKE08_07540</name>
</gene>
<dbReference type="SUPFAM" id="SSF56784">
    <property type="entry name" value="HAD-like"/>
    <property type="match status" value="1"/>
</dbReference>
<evidence type="ECO:0000313" key="3">
    <source>
        <dbReference type="Proteomes" id="UP000433575"/>
    </source>
</evidence>
<proteinExistence type="predicted"/>
<dbReference type="Gene3D" id="3.30.1240.10">
    <property type="match status" value="1"/>
</dbReference>
<dbReference type="PANTHER" id="PTHR10000:SF8">
    <property type="entry name" value="HAD SUPERFAMILY HYDROLASE-LIKE, TYPE 3"/>
    <property type="match status" value="1"/>
</dbReference>
<reference evidence="3 4" key="1">
    <citation type="journal article" date="2019" name="Nat. Med.">
        <title>A library of human gut bacterial isolates paired with longitudinal multiomics data enables mechanistic microbiome research.</title>
        <authorList>
            <person name="Poyet M."/>
            <person name="Groussin M."/>
            <person name="Gibbons S.M."/>
            <person name="Avila-Pacheco J."/>
            <person name="Jiang X."/>
            <person name="Kearney S.M."/>
            <person name="Perrotta A.R."/>
            <person name="Berdy B."/>
            <person name="Zhao S."/>
            <person name="Lieberman T.D."/>
            <person name="Swanson P.K."/>
            <person name="Smith M."/>
            <person name="Roesemann S."/>
            <person name="Alexander J.E."/>
            <person name="Rich S.A."/>
            <person name="Livny J."/>
            <person name="Vlamakis H."/>
            <person name="Clish C."/>
            <person name="Bullock K."/>
            <person name="Deik A."/>
            <person name="Scott J."/>
            <person name="Pierce K.A."/>
            <person name="Xavier R.J."/>
            <person name="Alm E.J."/>
        </authorList>
    </citation>
    <scope>NUCLEOTIDE SEQUENCE [LARGE SCALE GENOMIC DNA]</scope>
    <source>
        <strain evidence="1 3">BIOML-A4</strain>
        <strain evidence="2 4">BIOML-A5</strain>
    </source>
</reference>
<dbReference type="GO" id="GO:0016791">
    <property type="term" value="F:phosphatase activity"/>
    <property type="evidence" value="ECO:0007669"/>
    <property type="project" value="TreeGrafter"/>
</dbReference>
<keyword evidence="4" id="KW-1185">Reference proteome</keyword>
<dbReference type="AlphaFoldDB" id="A0A6N7S780"/>
<dbReference type="GO" id="GO:0000287">
    <property type="term" value="F:magnesium ion binding"/>
    <property type="evidence" value="ECO:0007669"/>
    <property type="project" value="TreeGrafter"/>
</dbReference>
<name>A0A6N7S780_9FIRM</name>
<protein>
    <submittedName>
        <fullName evidence="1">HAD-IIB family hydrolase</fullName>
    </submittedName>
</protein>
<dbReference type="GO" id="GO:0005829">
    <property type="term" value="C:cytosol"/>
    <property type="evidence" value="ECO:0007669"/>
    <property type="project" value="TreeGrafter"/>
</dbReference>
<dbReference type="PANTHER" id="PTHR10000">
    <property type="entry name" value="PHOSPHOSERINE PHOSPHATASE"/>
    <property type="match status" value="1"/>
</dbReference>
<dbReference type="NCBIfam" id="TIGR01484">
    <property type="entry name" value="HAD-SF-IIB"/>
    <property type="match status" value="1"/>
</dbReference>
<dbReference type="RefSeq" id="WP_154238527.1">
    <property type="nucleotide sequence ID" value="NZ_CALJPI010000044.1"/>
</dbReference>
<dbReference type="EMBL" id="WKPJ01000009">
    <property type="protein sequence ID" value="MSA89176.1"/>
    <property type="molecule type" value="Genomic_DNA"/>
</dbReference>
<keyword evidence="1" id="KW-0378">Hydrolase</keyword>
<dbReference type="Pfam" id="PF08282">
    <property type="entry name" value="Hydrolase_3"/>
    <property type="match status" value="1"/>
</dbReference>
<dbReference type="InterPro" id="IPR006379">
    <property type="entry name" value="HAD-SF_hydro_IIB"/>
</dbReference>
<evidence type="ECO:0000313" key="2">
    <source>
        <dbReference type="EMBL" id="MSC33273.1"/>
    </source>
</evidence>
<evidence type="ECO:0000313" key="1">
    <source>
        <dbReference type="EMBL" id="MSA89176.1"/>
    </source>
</evidence>
<dbReference type="Proteomes" id="UP000433575">
    <property type="component" value="Unassembled WGS sequence"/>
</dbReference>
<dbReference type="InterPro" id="IPR036412">
    <property type="entry name" value="HAD-like_sf"/>
</dbReference>
<dbReference type="Proteomes" id="UP000480929">
    <property type="component" value="Unassembled WGS sequence"/>
</dbReference>
<sequence>MKLIVCDFDGTILDRHTQLIYPRVAQALRQARSAGIEFCAATGRNAPAARRILEGSQVEGWMIDLNGAELRDPQGQIRAVQALDRELAERIMPKLRHPEVLTTIYSGELKYTFLPIEQHYQRYFIVPGCGKTPQNTPFSRFESDYRQLESLAELREPLFKIEMRSASLDALHQIRSQLENIPEIALTSAFTHNLEVLPQTCNKASVLKQLQKLLDLQREEIAVFGDDLNDLCLFEQFPNSYAVANAKPEILRRARTVIAACEQQGPADVITSFLERSV</sequence>
<dbReference type="OrthoDB" id="9781413at2"/>
<organism evidence="1 3">
    <name type="scientific">Holdemania massiliensis</name>
    <dbReference type="NCBI Taxonomy" id="1468449"/>
    <lineage>
        <taxon>Bacteria</taxon>
        <taxon>Bacillati</taxon>
        <taxon>Bacillota</taxon>
        <taxon>Erysipelotrichia</taxon>
        <taxon>Erysipelotrichales</taxon>
        <taxon>Erysipelotrichaceae</taxon>
        <taxon>Holdemania</taxon>
    </lineage>
</organism>
<dbReference type="InterPro" id="IPR023214">
    <property type="entry name" value="HAD_sf"/>
</dbReference>
<dbReference type="Gene3D" id="3.40.50.1000">
    <property type="entry name" value="HAD superfamily/HAD-like"/>
    <property type="match status" value="1"/>
</dbReference>
<comment type="caution">
    <text evidence="1">The sequence shown here is derived from an EMBL/GenBank/DDBJ whole genome shotgun (WGS) entry which is preliminary data.</text>
</comment>
<dbReference type="EMBL" id="WKPI01000014">
    <property type="protein sequence ID" value="MSC33273.1"/>
    <property type="molecule type" value="Genomic_DNA"/>
</dbReference>